<dbReference type="PANTHER" id="PTHR34860:SF6">
    <property type="entry name" value="REPRESSOR-LIKE PROTEIN SSO7C3"/>
    <property type="match status" value="1"/>
</dbReference>
<gene>
    <name evidence="2" type="ORF">MNV_820001</name>
</gene>
<evidence type="ECO:0000313" key="3">
    <source>
        <dbReference type="Proteomes" id="UP000218615"/>
    </source>
</evidence>
<accession>A0A284VTR6</accession>
<feature type="domain" description="SpoVT-AbrB" evidence="1">
    <location>
        <begin position="1"/>
        <end position="46"/>
    </location>
</feature>
<dbReference type="Proteomes" id="UP000218615">
    <property type="component" value="Unassembled WGS sequence"/>
</dbReference>
<dbReference type="Pfam" id="PF04014">
    <property type="entry name" value="MazE_antitoxin"/>
    <property type="match status" value="1"/>
</dbReference>
<dbReference type="OrthoDB" id="30861at2157"/>
<dbReference type="PROSITE" id="PS51740">
    <property type="entry name" value="SPOVT_ABRB"/>
    <property type="match status" value="1"/>
</dbReference>
<evidence type="ECO:0000259" key="1">
    <source>
        <dbReference type="PROSITE" id="PS51740"/>
    </source>
</evidence>
<dbReference type="SMART" id="SM00966">
    <property type="entry name" value="SpoVT_AbrB"/>
    <property type="match status" value="1"/>
</dbReference>
<evidence type="ECO:0000313" key="2">
    <source>
        <dbReference type="EMBL" id="SNQ62696.1"/>
    </source>
</evidence>
<protein>
    <submittedName>
        <fullName evidence="2">Putative SpoVT / AbrB like domain protein</fullName>
    </submittedName>
</protein>
<dbReference type="GO" id="GO:0003677">
    <property type="term" value="F:DNA binding"/>
    <property type="evidence" value="ECO:0007669"/>
    <property type="project" value="InterPro"/>
</dbReference>
<dbReference type="AlphaFoldDB" id="A0A284VTR6"/>
<dbReference type="InterPro" id="IPR052975">
    <property type="entry name" value="Repressor-like_regulatory"/>
</dbReference>
<dbReference type="InterPro" id="IPR037914">
    <property type="entry name" value="SpoVT-AbrB_sf"/>
</dbReference>
<dbReference type="SUPFAM" id="SSF89447">
    <property type="entry name" value="AbrB/MazE/MraZ-like"/>
    <property type="match status" value="1"/>
</dbReference>
<dbReference type="InterPro" id="IPR007159">
    <property type="entry name" value="SpoVT-AbrB_dom"/>
</dbReference>
<organism evidence="2 3">
    <name type="scientific">Candidatus Methanoperedens nitratireducens</name>
    <dbReference type="NCBI Taxonomy" id="1392998"/>
    <lineage>
        <taxon>Archaea</taxon>
        <taxon>Methanobacteriati</taxon>
        <taxon>Methanobacteriota</taxon>
        <taxon>Stenosarchaea group</taxon>
        <taxon>Methanomicrobia</taxon>
        <taxon>Methanosarcinales</taxon>
        <taxon>ANME-2 cluster</taxon>
        <taxon>Candidatus Methanoperedentaceae</taxon>
        <taxon>Candidatus Methanoperedens</taxon>
    </lineage>
</organism>
<dbReference type="PANTHER" id="PTHR34860">
    <property type="entry name" value="REPRESSOR-LIKE PROTEIN SSO7C3"/>
    <property type="match status" value="1"/>
</dbReference>
<dbReference type="EMBL" id="FZMP01000232">
    <property type="protein sequence ID" value="SNQ62696.1"/>
    <property type="molecule type" value="Genomic_DNA"/>
</dbReference>
<dbReference type="Gene3D" id="2.10.260.10">
    <property type="match status" value="1"/>
</dbReference>
<reference evidence="3" key="1">
    <citation type="submission" date="2017-06" db="EMBL/GenBank/DDBJ databases">
        <authorList>
            <person name="Cremers G."/>
        </authorList>
    </citation>
    <scope>NUCLEOTIDE SEQUENCE [LARGE SCALE GENOMIC DNA]</scope>
</reference>
<name>A0A284VTR6_9EURY</name>
<sequence length="75" mass="8999">METSRLSTKGQVVIPARLRKKYGFKHGEKVVFIEEDNYVIIKPKTKWTDICGSVKPLYTPEEMRRKLKEMRENWR</sequence>
<dbReference type="RefSeq" id="WP_096207226.1">
    <property type="nucleotide sequence ID" value="NZ_FZMP01000232.1"/>
</dbReference>
<keyword evidence="3" id="KW-1185">Reference proteome</keyword>
<proteinExistence type="predicted"/>
<dbReference type="NCBIfam" id="TIGR01439">
    <property type="entry name" value="lp_hng_hel_AbrB"/>
    <property type="match status" value="1"/>
</dbReference>